<dbReference type="Gene3D" id="4.10.280.10">
    <property type="entry name" value="Helix-loop-helix DNA-binding domain"/>
    <property type="match status" value="1"/>
</dbReference>
<evidence type="ECO:0000313" key="7">
    <source>
        <dbReference type="RefSeq" id="XP_059602521.1"/>
    </source>
</evidence>
<feature type="compositionally biased region" description="Polar residues" evidence="4">
    <location>
        <begin position="295"/>
        <end position="318"/>
    </location>
</feature>
<feature type="compositionally biased region" description="Polar residues" evidence="4">
    <location>
        <begin position="130"/>
        <end position="171"/>
    </location>
</feature>
<keyword evidence="2" id="KW-0539">Nucleus</keyword>
<feature type="compositionally biased region" description="Polar residues" evidence="4">
    <location>
        <begin position="1877"/>
        <end position="1889"/>
    </location>
</feature>
<evidence type="ECO:0000256" key="4">
    <source>
        <dbReference type="SAM" id="MobiDB-lite"/>
    </source>
</evidence>
<feature type="region of interest" description="Disordered" evidence="4">
    <location>
        <begin position="196"/>
        <end position="215"/>
    </location>
</feature>
<feature type="compositionally biased region" description="Basic and acidic residues" evidence="4">
    <location>
        <begin position="173"/>
        <end position="184"/>
    </location>
</feature>
<proteinExistence type="predicted"/>
<feature type="region of interest" description="Disordered" evidence="4">
    <location>
        <begin position="2041"/>
        <end position="2066"/>
    </location>
</feature>
<evidence type="ECO:0000256" key="2">
    <source>
        <dbReference type="ARBA" id="ARBA00023242"/>
    </source>
</evidence>
<dbReference type="RefSeq" id="XP_059602521.1">
    <property type="nucleotide sequence ID" value="XM_059744598.1"/>
</dbReference>
<feature type="compositionally biased region" description="Polar residues" evidence="4">
    <location>
        <begin position="203"/>
        <end position="215"/>
    </location>
</feature>
<reference evidence="7" key="1">
    <citation type="submission" date="2025-02" db="EMBL/GenBank/DDBJ databases">
        <authorList>
            <consortium name="NCBI Genome Project"/>
        </authorList>
    </citation>
    <scope>NUCLEOTIDE SEQUENCE</scope>
</reference>
<dbReference type="InterPro" id="IPR036638">
    <property type="entry name" value="HLH_DNA-bd_sf"/>
</dbReference>
<keyword evidence="1" id="KW-0238">DNA-binding</keyword>
<feature type="compositionally biased region" description="Low complexity" evidence="4">
    <location>
        <begin position="1852"/>
        <end position="1867"/>
    </location>
</feature>
<evidence type="ECO:0000256" key="1">
    <source>
        <dbReference type="ARBA" id="ARBA00023125"/>
    </source>
</evidence>
<dbReference type="KEGG" id="ang:An15g03490"/>
<feature type="region of interest" description="Disordered" evidence="4">
    <location>
        <begin position="1207"/>
        <end position="1228"/>
    </location>
</feature>
<gene>
    <name evidence="7" type="ORF">An15g03490</name>
</gene>
<feature type="region of interest" description="Disordered" evidence="4">
    <location>
        <begin position="1988"/>
        <end position="2011"/>
    </location>
</feature>
<protein>
    <recommendedName>
        <fullName evidence="6">BHLH domain-containing protein</fullName>
    </recommendedName>
</protein>
<feature type="domain" description="BHLH" evidence="6">
    <location>
        <begin position="372"/>
        <end position="423"/>
    </location>
</feature>
<feature type="region of interest" description="Disordered" evidence="4">
    <location>
        <begin position="294"/>
        <end position="318"/>
    </location>
</feature>
<feature type="coiled-coil region" evidence="3">
    <location>
        <begin position="427"/>
        <end position="454"/>
    </location>
</feature>
<feature type="compositionally biased region" description="Low complexity" evidence="4">
    <location>
        <begin position="2041"/>
        <end position="2061"/>
    </location>
</feature>
<dbReference type="Pfam" id="PF00010">
    <property type="entry name" value="HLH"/>
    <property type="match status" value="1"/>
</dbReference>
<feature type="region of interest" description="Disordered" evidence="4">
    <location>
        <begin position="1846"/>
        <end position="1889"/>
    </location>
</feature>
<feature type="region of interest" description="Disordered" evidence="4">
    <location>
        <begin position="1"/>
        <end position="73"/>
    </location>
</feature>
<keyword evidence="5" id="KW-0472">Membrane</keyword>
<feature type="compositionally biased region" description="Polar residues" evidence="4">
    <location>
        <begin position="1991"/>
        <end position="2007"/>
    </location>
</feature>
<feature type="compositionally biased region" description="Polar residues" evidence="4">
    <location>
        <begin position="51"/>
        <end position="73"/>
    </location>
</feature>
<dbReference type="PANTHER" id="PTHR10328:SF15">
    <property type="entry name" value="BHLH TRANSCRIPTION FACTOR"/>
    <property type="match status" value="1"/>
</dbReference>
<feature type="region of interest" description="Disordered" evidence="4">
    <location>
        <begin position="106"/>
        <end position="188"/>
    </location>
</feature>
<evidence type="ECO:0000256" key="5">
    <source>
        <dbReference type="SAM" id="Phobius"/>
    </source>
</evidence>
<feature type="compositionally biased region" description="Polar residues" evidence="4">
    <location>
        <begin position="1644"/>
        <end position="1666"/>
    </location>
</feature>
<dbReference type="SUPFAM" id="SSF47459">
    <property type="entry name" value="HLH, helix-loop-helix DNA-binding domain"/>
    <property type="match status" value="1"/>
</dbReference>
<feature type="compositionally biased region" description="Polar residues" evidence="4">
    <location>
        <begin position="15"/>
        <end position="36"/>
    </location>
</feature>
<feature type="region of interest" description="Disordered" evidence="4">
    <location>
        <begin position="1360"/>
        <end position="1536"/>
    </location>
</feature>
<organism evidence="7">
    <name type="scientific">Aspergillus niger</name>
    <dbReference type="NCBI Taxonomy" id="5061"/>
    <lineage>
        <taxon>Eukaryota</taxon>
        <taxon>Fungi</taxon>
        <taxon>Dikarya</taxon>
        <taxon>Ascomycota</taxon>
        <taxon>Pezizomycotina</taxon>
        <taxon>Eurotiomycetes</taxon>
        <taxon>Eurotiomycetidae</taxon>
        <taxon>Eurotiales</taxon>
        <taxon>Aspergillaceae</taxon>
        <taxon>Aspergillus</taxon>
        <taxon>Aspergillus subgen. Circumdati</taxon>
    </lineage>
</organism>
<sequence>METTLAHRPWEPATTGPQTPPVSSTQTLPSISTLTASMAGGMPTQAEKSPGNASLNTIERDSGNWSMPQSTSKASSYSFLPAEADCPLGSSTYSTTTNATGNYPSLSFLTSQPSPNRASYVSDRSPYPNDHSNTNTPSSAGAQPSPNFGSTQPNTTLPSINQNYDAPSQRGSMVEHPESRRSSVDSRMNQGISSLAINPASPYHSTNASQTSIVSGLQRERGISMDVNMNNSYRGPRYSGGQPLSPLGPRASEHRGFAAGRTAPAISSNPRSEIYNAEAPTAGLAYAFPDPDVARSNSVSSTTEKSTNQFSRKGSTAESLASSVFSDARLPRGQHELPQNVHHHSLQHKQVRGLIGEADAHSGSTPYSRTPELRVTHKLAERKRRSEMKDCFEALRVRLPQSQNNKSSKWETLTRAIEYISHLEKMVTTTRRENDVLRSELDEMRAQLSQQQANGQSRQPSIFEHHPVTVPQPNGQVHGAMFSGYAPGSAMQQEQPRTLPPLMNGTVAPMQGVQYTDERRILPPWSCPVTLHLGVMVASTSPNSFNPYPFLPLSPRIGRSGRGICLFDLHHVLSVLLKVPCMHGRRAKKETRTLVAWKRSIPGNQTSKHRLIPVDIDVDREPVPPQLPSHFKRPWVIDIVSRRSELRWGIPWTALMQAIFVPGVLAADWRPAKFCNLTGVVDMLLLAPRAPHRRLQSSHGFFRSQSTPGAICQTSSCRVDPSNPGQWSPPVLLDCHCSLWFIIVSPGCFDHNNSNPSVLCFPLSKSKAISLSTKGFTISQLVCLIYTETTFICCASPYTVLGLLPPPECIRQIFGLIGHTAPEMQNSTAGLRIPAAPTFPLSSPITEEIPSPVPSSPEDHDMERNRPFAFLNKTTRRNNPFIREGSYDKHTQSQEAVDGTGVSYQANPNQEDLSNLGLYTGKSSGRPFGLSLVTDFSHSTSKAPEDGSVPTLVDLNDLKALSEVREQERNAHTLKGILKKVPGQDYDQKPGKPSVFDNKRLSYFNIRRKKKGNDDLSPSDRPIMIGLSMPSDESLSTQGRGLTVNTGHAQRAALTPSIIVTPAKEDTFWTGLDTTHPRPRIASSIYSQPTPYPDENDSDLDIPPVPAIPNYAFLAHNENPSTNMNTDSTQRQFVSAAGRQRSLSAGTLFEEDDVRRESRSRSYSSGTVKKIPDRLSINTETNRHQSQGWWTYLLSPLLSRYSTAMGPTTQTEAARPPVPSIATESRESSDEWWEKEVSSFSPDTPEAIIPHHKELSPDWTDASLNPFDEKRLSIQDQPVERERNATSFMFPGRPIQGSAAEYYQACAHELFSGRPYFECVNHVCSITPKDKIPGYTEGTVVGSSDNRSLLIDVGDMPQNEIPGLRAVPTTSEPRTVYEPSVMDKGVEATLDNLQDDDPVGKASSRGVPPSEHPTIQPPPTLRPLSEYPPTEHSPSEHPPSEHPPSEHPPSEHPPSEHPPSEHPPSEHPPSEHPPSEHPPAGQPPVDNNPNQPIPDEGSRELPQEAFPTSHAGGETGELAPPPNSQSERKTSWPIFQPIIQPVVQPAPQPAPQPAIQPIIVQAPQPVAQPAPPTQTFHVHPATVPSPILIAPHGHQHPAFPQEQQTEPQPEPQPPNPTSPGLQQATVRGGSIPLSDMHTTPAPAYTSNHNSSSTPAPTYTSHYTSSMPRMEPHPLPQEGMTHTTTEREIIEIRRKTLETEDKKKKKKKFGLLFCCCCCGGNRSHKNGCFGRKDKDKKVKRRWYLAILTSFLIIIAIILLLVMTLTGKGDSTPVESQWLNLTGYPPMPTGIATIAGPKPQVQQSGCITPSTLWSCALPPEEQSANKSYAANEPNFRVEIRFRNGTYPNSTTIASRSSKTLSSRSSDNPYSPSPSPPSMKDQTFLGNTTDNNTVPYAGEETPFYMTFLSTSTLTSTSTLRLARRSSDSSFPNLATIIPSPDEDSDGTAAAADLYPMPSSQPVRLYNRGLNTEHYGFYTYFDRSIFLSSRAPLDGNTTDTNPNDRNGGSNESDARVRCTWSQTRFLVQIWTRSNDTLLENATATSTASATASTATATATTTPSSANDWTRPGSFPYPVTITLDRHGGDAKEKMVYCYGMESGEQINSTEVKLQLEDRSYGGTLVNPAPGIFDLYGNSSTDATGDYGGVDGGSGGCSYANVISFPIIDDK</sequence>
<feature type="transmembrane region" description="Helical" evidence="5">
    <location>
        <begin position="1741"/>
        <end position="1763"/>
    </location>
</feature>
<keyword evidence="3" id="KW-0175">Coiled coil</keyword>
<dbReference type="SMART" id="SM00353">
    <property type="entry name" value="HLH"/>
    <property type="match status" value="1"/>
</dbReference>
<dbReference type="PROSITE" id="PS50888">
    <property type="entry name" value="BHLH"/>
    <property type="match status" value="1"/>
</dbReference>
<name>A0AAJ8BU89_ASPNG</name>
<feature type="compositionally biased region" description="Polar residues" evidence="4">
    <location>
        <begin position="106"/>
        <end position="119"/>
    </location>
</feature>
<feature type="region of interest" description="Disordered" evidence="4">
    <location>
        <begin position="1584"/>
        <end position="1680"/>
    </location>
</feature>
<feature type="compositionally biased region" description="Basic and acidic residues" evidence="4">
    <location>
        <begin position="1433"/>
        <end position="1475"/>
    </location>
</feature>
<dbReference type="GO" id="GO:0003677">
    <property type="term" value="F:DNA binding"/>
    <property type="evidence" value="ECO:0007669"/>
    <property type="project" value="UniProtKB-KW"/>
</dbReference>
<dbReference type="FunFam" id="4.10.280.10:FF:000111">
    <property type="entry name" value="HLH transcription factor (Hpa3)"/>
    <property type="match status" value="1"/>
</dbReference>
<dbReference type="PANTHER" id="PTHR10328">
    <property type="entry name" value="PROTEIN MAX MYC-ASSOCIATED FACTOR X"/>
    <property type="match status" value="1"/>
</dbReference>
<feature type="region of interest" description="Disordered" evidence="4">
    <location>
        <begin position="227"/>
        <end position="272"/>
    </location>
</feature>
<reference evidence="7" key="2">
    <citation type="submission" date="2025-08" db="UniProtKB">
        <authorList>
            <consortium name="RefSeq"/>
        </authorList>
    </citation>
    <scope>IDENTIFICATION</scope>
</reference>
<dbReference type="GeneID" id="10098192"/>
<feature type="compositionally biased region" description="Pro residues" evidence="4">
    <location>
        <begin position="1608"/>
        <end position="1617"/>
    </location>
</feature>
<evidence type="ECO:0000259" key="6">
    <source>
        <dbReference type="PROSITE" id="PS50888"/>
    </source>
</evidence>
<evidence type="ECO:0000256" key="3">
    <source>
        <dbReference type="SAM" id="Coils"/>
    </source>
</evidence>
<keyword evidence="5" id="KW-1133">Transmembrane helix</keyword>
<dbReference type="InterPro" id="IPR011598">
    <property type="entry name" value="bHLH_dom"/>
</dbReference>
<dbReference type="VEuPathDB" id="FungiDB:An15g03490"/>
<accession>A0AAJ8BU89</accession>
<keyword evidence="5" id="KW-0812">Transmembrane</keyword>